<reference evidence="1 2" key="1">
    <citation type="submission" date="2022-01" db="EMBL/GenBank/DDBJ databases">
        <authorList>
            <person name="Xiong W."/>
            <person name="Schranz E."/>
        </authorList>
    </citation>
    <scope>NUCLEOTIDE SEQUENCE [LARGE SCALE GENOMIC DNA]</scope>
</reference>
<evidence type="ECO:0000313" key="1">
    <source>
        <dbReference type="EMBL" id="CAH1435697.1"/>
    </source>
</evidence>
<dbReference type="AlphaFoldDB" id="A0AAU9NA03"/>
<gene>
    <name evidence="1" type="ORF">LVIROSA_LOCUS22117</name>
</gene>
<accession>A0AAU9NA03</accession>
<dbReference type="Proteomes" id="UP001157418">
    <property type="component" value="Unassembled WGS sequence"/>
</dbReference>
<comment type="caution">
    <text evidence="1">The sequence shown here is derived from an EMBL/GenBank/DDBJ whole genome shotgun (WGS) entry which is preliminary data.</text>
</comment>
<sequence length="110" mass="12276">MAKWKQPPSLIGIDIGLGGFMKSVFKALLIYSLFTHIFSVSSTSPIHFSVLCLHQTSLDCSLSCLFPSSSSLHLVFSANRRRIHLLRFCLQIARGRMSGKRNIGLLPDRV</sequence>
<protein>
    <submittedName>
        <fullName evidence="1">Uncharacterized protein</fullName>
    </submittedName>
</protein>
<keyword evidence="2" id="KW-1185">Reference proteome</keyword>
<dbReference type="EMBL" id="CAKMRJ010004445">
    <property type="protein sequence ID" value="CAH1435697.1"/>
    <property type="molecule type" value="Genomic_DNA"/>
</dbReference>
<name>A0AAU9NA03_9ASTR</name>
<organism evidence="1 2">
    <name type="scientific">Lactuca virosa</name>
    <dbReference type="NCBI Taxonomy" id="75947"/>
    <lineage>
        <taxon>Eukaryota</taxon>
        <taxon>Viridiplantae</taxon>
        <taxon>Streptophyta</taxon>
        <taxon>Embryophyta</taxon>
        <taxon>Tracheophyta</taxon>
        <taxon>Spermatophyta</taxon>
        <taxon>Magnoliopsida</taxon>
        <taxon>eudicotyledons</taxon>
        <taxon>Gunneridae</taxon>
        <taxon>Pentapetalae</taxon>
        <taxon>asterids</taxon>
        <taxon>campanulids</taxon>
        <taxon>Asterales</taxon>
        <taxon>Asteraceae</taxon>
        <taxon>Cichorioideae</taxon>
        <taxon>Cichorieae</taxon>
        <taxon>Lactucinae</taxon>
        <taxon>Lactuca</taxon>
    </lineage>
</organism>
<proteinExistence type="predicted"/>
<evidence type="ECO:0000313" key="2">
    <source>
        <dbReference type="Proteomes" id="UP001157418"/>
    </source>
</evidence>